<dbReference type="Proteomes" id="UP000693946">
    <property type="component" value="Linkage Group LG13"/>
</dbReference>
<sequence length="693" mass="80183">MDPSELKLMAQVKFPPPYPMAVFPPFIYRSIRNHSSRAVFDKHMLMCLFTTIIRHITRYISECLHPVVAEWVIKLPRIYFVVEGDQCFFGIDESYVLFSVKRILLWCFFQLLKSELFECESFNQLNQLVAKEIAARVNYNIAKQMNSNTRHLVGRSYECDCIIYENLTAMIALASKITECICTICRCVPQPVEASCTAPLQDYRQRKTPYRSIWKGRIEVIYSTSETALMAILSEGIYPQNDDYMDMDSCSETRGEIYVVNLNRNAIMEDFEENEEDIEEGGDDLVDFEDVDDSEDLDVGDNVAGDFGAGDNDIEEGDEIEDFEEDDDGEDFEEGDDNGEEGDDIVEDDEEYGEENEGFEEDDIEDFEEDENDVEDFEDSYNDGEDFEDSYNDIEDFEDSYNDIEDFEEDDGGEEFEEGDINIEDFEEDDEEGYNDMEDFEEDDDGEGFGEYDDEDIVDFEEDGNVNEDFQEEHNDAEDLEEAHNEVEDVEYGDDMEDFVEIQPYPEADFQRSVQPPAAEDQLQPDTDFQHPLLPPHRCEGATHSCDSNHFESAKMSEHEVRKYTLVLWVVTGLLMHTMKKAQASMCQVDFNRIVLDLSHKALQQMKFRDITLTMKEGKNVYKALFSELSQIFDPATVLLKELQHGNNIFIDALKRHLTVQIKKKHTVTMFISTVSRYVSKSLRSLFNLGCFY</sequence>
<feature type="region of interest" description="Disordered" evidence="1">
    <location>
        <begin position="512"/>
        <end position="536"/>
    </location>
</feature>
<keyword evidence="3" id="KW-1185">Reference proteome</keyword>
<organism evidence="2 3">
    <name type="scientific">Solea senegalensis</name>
    <name type="common">Senegalese sole</name>
    <dbReference type="NCBI Taxonomy" id="28829"/>
    <lineage>
        <taxon>Eukaryota</taxon>
        <taxon>Metazoa</taxon>
        <taxon>Chordata</taxon>
        <taxon>Craniata</taxon>
        <taxon>Vertebrata</taxon>
        <taxon>Euteleostomi</taxon>
        <taxon>Actinopterygii</taxon>
        <taxon>Neopterygii</taxon>
        <taxon>Teleostei</taxon>
        <taxon>Neoteleostei</taxon>
        <taxon>Acanthomorphata</taxon>
        <taxon>Carangaria</taxon>
        <taxon>Pleuronectiformes</taxon>
        <taxon>Pleuronectoidei</taxon>
        <taxon>Soleidae</taxon>
        <taxon>Solea</taxon>
    </lineage>
</organism>
<proteinExistence type="predicted"/>
<evidence type="ECO:0000313" key="2">
    <source>
        <dbReference type="EMBL" id="KAG7517001.1"/>
    </source>
</evidence>
<evidence type="ECO:0000313" key="3">
    <source>
        <dbReference type="Proteomes" id="UP000693946"/>
    </source>
</evidence>
<feature type="compositionally biased region" description="Acidic residues" evidence="1">
    <location>
        <begin position="312"/>
        <end position="464"/>
    </location>
</feature>
<feature type="compositionally biased region" description="Acidic residues" evidence="1">
    <location>
        <begin position="285"/>
        <end position="299"/>
    </location>
</feature>
<reference evidence="2 3" key="1">
    <citation type="journal article" date="2021" name="Sci. Rep.">
        <title>Chromosome anchoring in Senegalese sole (Solea senegalensis) reveals sex-associated markers and genome rearrangements in flatfish.</title>
        <authorList>
            <person name="Guerrero-Cozar I."/>
            <person name="Gomez-Garrido J."/>
            <person name="Berbel C."/>
            <person name="Martinez-Blanch J.F."/>
            <person name="Alioto T."/>
            <person name="Claros M.G."/>
            <person name="Gagnaire P.A."/>
            <person name="Manchado M."/>
        </authorList>
    </citation>
    <scope>NUCLEOTIDE SEQUENCE [LARGE SCALE GENOMIC DNA]</scope>
    <source>
        <strain evidence="2">Sse05_10M</strain>
    </source>
</reference>
<dbReference type="AlphaFoldDB" id="A0AAV6SGV2"/>
<evidence type="ECO:0000256" key="1">
    <source>
        <dbReference type="SAM" id="MobiDB-lite"/>
    </source>
</evidence>
<gene>
    <name evidence="2" type="ORF">JOB18_046797</name>
</gene>
<dbReference type="EMBL" id="JAGKHQ010000005">
    <property type="protein sequence ID" value="KAG7517001.1"/>
    <property type="molecule type" value="Genomic_DNA"/>
</dbReference>
<accession>A0AAV6SGV2</accession>
<feature type="region of interest" description="Disordered" evidence="1">
    <location>
        <begin position="285"/>
        <end position="464"/>
    </location>
</feature>
<name>A0AAV6SGV2_SOLSE</name>
<comment type="caution">
    <text evidence="2">The sequence shown here is derived from an EMBL/GenBank/DDBJ whole genome shotgun (WGS) entry which is preliminary data.</text>
</comment>
<protein>
    <submittedName>
        <fullName evidence="2">Uncharacterized protein</fullName>
    </submittedName>
</protein>